<dbReference type="AlphaFoldDB" id="A0A9N9BHJ0"/>
<comment type="caution">
    <text evidence="3">The sequence shown here is derived from an EMBL/GenBank/DDBJ whole genome shotgun (WGS) entry which is preliminary data.</text>
</comment>
<dbReference type="InterPro" id="IPR017930">
    <property type="entry name" value="Myb_dom"/>
</dbReference>
<evidence type="ECO:0000259" key="2">
    <source>
        <dbReference type="PROSITE" id="PS51294"/>
    </source>
</evidence>
<gene>
    <name evidence="3" type="ORF">PBRASI_LOCUS5956</name>
</gene>
<dbReference type="SMART" id="SM00717">
    <property type="entry name" value="SANT"/>
    <property type="match status" value="1"/>
</dbReference>
<proteinExistence type="predicted"/>
<sequence>MTSSSSQLLTNCIYCSTNSYEQCSPPHRPHSPPIHGSPSSSYYQYPPFHNNISPEFHYQHYYPIPPESFLYPPSPPYSPPYYGLQQTGINQKNRNKTQIRNVYGQYDFNVGDGAGNRMIEMTNGWMGYNRESEYNAKKGGGGLGESLEGTVNALEGYEFLYETGNNAKAAIERFTLRPRSPWTQQEDRRLRELYNLLGPRWSKIATQLGTLRCGKQCEER</sequence>
<feature type="domain" description="Myb-like" evidence="1">
    <location>
        <begin position="179"/>
        <end position="220"/>
    </location>
</feature>
<reference evidence="3" key="1">
    <citation type="submission" date="2021-06" db="EMBL/GenBank/DDBJ databases">
        <authorList>
            <person name="Kallberg Y."/>
            <person name="Tangrot J."/>
            <person name="Rosling A."/>
        </authorList>
    </citation>
    <scope>NUCLEOTIDE SEQUENCE</scope>
    <source>
        <strain evidence="3">BR232B</strain>
    </source>
</reference>
<dbReference type="Proteomes" id="UP000789739">
    <property type="component" value="Unassembled WGS sequence"/>
</dbReference>
<evidence type="ECO:0000313" key="3">
    <source>
        <dbReference type="EMBL" id="CAG8568192.1"/>
    </source>
</evidence>
<accession>A0A9N9BHJ0</accession>
<evidence type="ECO:0000259" key="1">
    <source>
        <dbReference type="PROSITE" id="PS50090"/>
    </source>
</evidence>
<evidence type="ECO:0000313" key="4">
    <source>
        <dbReference type="Proteomes" id="UP000789739"/>
    </source>
</evidence>
<protein>
    <submittedName>
        <fullName evidence="3">2348_t:CDS:1</fullName>
    </submittedName>
</protein>
<dbReference type="OrthoDB" id="10505260at2759"/>
<dbReference type="InterPro" id="IPR009057">
    <property type="entry name" value="Homeodomain-like_sf"/>
</dbReference>
<name>A0A9N9BHJ0_9GLOM</name>
<dbReference type="Gene3D" id="1.10.10.60">
    <property type="entry name" value="Homeodomain-like"/>
    <property type="match status" value="1"/>
</dbReference>
<feature type="domain" description="HTH myb-type" evidence="2">
    <location>
        <begin position="179"/>
        <end position="220"/>
    </location>
</feature>
<keyword evidence="4" id="KW-1185">Reference proteome</keyword>
<dbReference type="EMBL" id="CAJVPI010000744">
    <property type="protein sequence ID" value="CAG8568192.1"/>
    <property type="molecule type" value="Genomic_DNA"/>
</dbReference>
<dbReference type="CDD" id="cd00167">
    <property type="entry name" value="SANT"/>
    <property type="match status" value="1"/>
</dbReference>
<dbReference type="PROSITE" id="PS51294">
    <property type="entry name" value="HTH_MYB"/>
    <property type="match status" value="1"/>
</dbReference>
<dbReference type="Pfam" id="PF00249">
    <property type="entry name" value="Myb_DNA-binding"/>
    <property type="match status" value="1"/>
</dbReference>
<dbReference type="PROSITE" id="PS50090">
    <property type="entry name" value="MYB_LIKE"/>
    <property type="match status" value="1"/>
</dbReference>
<dbReference type="InterPro" id="IPR001005">
    <property type="entry name" value="SANT/Myb"/>
</dbReference>
<organism evidence="3 4">
    <name type="scientific">Paraglomus brasilianum</name>
    <dbReference type="NCBI Taxonomy" id="144538"/>
    <lineage>
        <taxon>Eukaryota</taxon>
        <taxon>Fungi</taxon>
        <taxon>Fungi incertae sedis</taxon>
        <taxon>Mucoromycota</taxon>
        <taxon>Glomeromycotina</taxon>
        <taxon>Glomeromycetes</taxon>
        <taxon>Paraglomerales</taxon>
        <taxon>Paraglomeraceae</taxon>
        <taxon>Paraglomus</taxon>
    </lineage>
</organism>
<dbReference type="SUPFAM" id="SSF46689">
    <property type="entry name" value="Homeodomain-like"/>
    <property type="match status" value="1"/>
</dbReference>